<dbReference type="Pfam" id="PF07714">
    <property type="entry name" value="PK_Tyr_Ser-Thr"/>
    <property type="match status" value="1"/>
</dbReference>
<evidence type="ECO:0000256" key="14">
    <source>
        <dbReference type="ARBA" id="ARBA00022741"/>
    </source>
</evidence>
<keyword evidence="7" id="KW-0963">Cytoplasm</keyword>
<keyword evidence="11" id="KW-0399">Innate immunity</keyword>
<evidence type="ECO:0000256" key="24">
    <source>
        <dbReference type="ARBA" id="ARBA00071069"/>
    </source>
</evidence>
<keyword evidence="6" id="KW-1003">Cell membrane</keyword>
<dbReference type="GO" id="GO:0042742">
    <property type="term" value="P:defense response to bacterium"/>
    <property type="evidence" value="ECO:0007669"/>
    <property type="project" value="UniProtKB-ARBA"/>
</dbReference>
<evidence type="ECO:0000256" key="10">
    <source>
        <dbReference type="ARBA" id="ARBA00022553"/>
    </source>
</evidence>
<dbReference type="EMBL" id="WNTK01000008">
    <property type="protein sequence ID" value="KAG9478704.1"/>
    <property type="molecule type" value="Genomic_DNA"/>
</dbReference>
<protein>
    <recommendedName>
        <fullName evidence="24">Receptor-interacting serine/threonine-protein kinase 2</fullName>
        <ecNumber evidence="5">2.7.11.1</ecNumber>
    </recommendedName>
    <alternativeName>
        <fullName evidence="25">Tyrosine-protein kinase RIPK2</fullName>
    </alternativeName>
</protein>
<dbReference type="FunFam" id="1.10.510.10:FF:000288">
    <property type="entry name" value="Receptor-interacting serine/threonine-protein kinase 2"/>
    <property type="match status" value="1"/>
</dbReference>
<keyword evidence="15" id="KW-0418">Kinase</keyword>
<dbReference type="GO" id="GO:0005886">
    <property type="term" value="C:plasma membrane"/>
    <property type="evidence" value="ECO:0007669"/>
    <property type="project" value="UniProtKB-SubCell"/>
</dbReference>
<dbReference type="InterPro" id="IPR008271">
    <property type="entry name" value="Ser/Thr_kinase_AS"/>
</dbReference>
<evidence type="ECO:0000256" key="5">
    <source>
        <dbReference type="ARBA" id="ARBA00012513"/>
    </source>
</evidence>
<dbReference type="PROSITE" id="PS50011">
    <property type="entry name" value="PROTEIN_KINASE_DOM"/>
    <property type="match status" value="1"/>
</dbReference>
<dbReference type="InterPro" id="IPR051681">
    <property type="entry name" value="Ser/Thr_Kinases-Pseudokinases"/>
</dbReference>
<dbReference type="AlphaFoldDB" id="A0A8J6F0D4"/>
<comment type="subcellular location">
    <subcellularLocation>
        <location evidence="1">Cell membrane</location>
        <topology evidence="1">Peripheral membrane protein</topology>
    </subcellularLocation>
    <subcellularLocation>
        <location evidence="3">Cytoplasm</location>
    </subcellularLocation>
    <subcellularLocation>
        <location evidence="2">Endoplasmic reticulum</location>
    </subcellularLocation>
</comment>
<evidence type="ECO:0000256" key="7">
    <source>
        <dbReference type="ARBA" id="ARBA00022490"/>
    </source>
</evidence>
<comment type="catalytic activity">
    <reaction evidence="22">
        <text>L-threonyl-[protein] + ATP = O-phospho-L-threonyl-[protein] + ADP + H(+)</text>
        <dbReference type="Rhea" id="RHEA:46608"/>
        <dbReference type="Rhea" id="RHEA-COMP:11060"/>
        <dbReference type="Rhea" id="RHEA-COMP:11605"/>
        <dbReference type="ChEBI" id="CHEBI:15378"/>
        <dbReference type="ChEBI" id="CHEBI:30013"/>
        <dbReference type="ChEBI" id="CHEBI:30616"/>
        <dbReference type="ChEBI" id="CHEBI:61977"/>
        <dbReference type="ChEBI" id="CHEBI:456216"/>
        <dbReference type="EC" id="2.7.11.1"/>
    </reaction>
</comment>
<dbReference type="InterPro" id="IPR000719">
    <property type="entry name" value="Prot_kinase_dom"/>
</dbReference>
<dbReference type="GO" id="GO:0006915">
    <property type="term" value="P:apoptotic process"/>
    <property type="evidence" value="ECO:0007669"/>
    <property type="project" value="UniProtKB-KW"/>
</dbReference>
<dbReference type="InterPro" id="IPR011009">
    <property type="entry name" value="Kinase-like_dom_sf"/>
</dbReference>
<keyword evidence="16" id="KW-0256">Endoplasmic reticulum</keyword>
<evidence type="ECO:0000256" key="23">
    <source>
        <dbReference type="ARBA" id="ARBA00048679"/>
    </source>
</evidence>
<dbReference type="SUPFAM" id="SSF47986">
    <property type="entry name" value="DEATH domain"/>
    <property type="match status" value="1"/>
</dbReference>
<evidence type="ECO:0000256" key="8">
    <source>
        <dbReference type="ARBA" id="ARBA00022499"/>
    </source>
</evidence>
<dbReference type="GO" id="GO:0070431">
    <property type="term" value="P:nucleotide-binding oligomerization domain containing 2 signaling pathway"/>
    <property type="evidence" value="ECO:0007669"/>
    <property type="project" value="UniProtKB-ARBA"/>
</dbReference>
<accession>A0A8J6F0D4</accession>
<comment type="similarity">
    <text evidence="4">Belongs to the protein kinase superfamily. TKL Ser/Thr protein kinase family.</text>
</comment>
<dbReference type="Pfam" id="PF00619">
    <property type="entry name" value="CARD"/>
    <property type="match status" value="1"/>
</dbReference>
<keyword evidence="29" id="KW-1185">Reference proteome</keyword>
<dbReference type="InterPro" id="IPR011029">
    <property type="entry name" value="DEATH-like_dom_sf"/>
</dbReference>
<evidence type="ECO:0000256" key="16">
    <source>
        <dbReference type="ARBA" id="ARBA00022824"/>
    </source>
</evidence>
<dbReference type="GO" id="GO:0002250">
    <property type="term" value="P:adaptive immune response"/>
    <property type="evidence" value="ECO:0007669"/>
    <property type="project" value="UniProtKB-KW"/>
</dbReference>
<dbReference type="FunFam" id="1.10.533.10:FF:000037">
    <property type="entry name" value="Receptor-interacting serine/threonine-protein kinase 2"/>
    <property type="match status" value="1"/>
</dbReference>
<keyword evidence="14" id="KW-0547">Nucleotide-binding</keyword>
<evidence type="ECO:0000313" key="29">
    <source>
        <dbReference type="Proteomes" id="UP000770717"/>
    </source>
</evidence>
<evidence type="ECO:0000256" key="18">
    <source>
        <dbReference type="ARBA" id="ARBA00022843"/>
    </source>
</evidence>
<evidence type="ECO:0000256" key="6">
    <source>
        <dbReference type="ARBA" id="ARBA00022475"/>
    </source>
</evidence>
<evidence type="ECO:0000256" key="19">
    <source>
        <dbReference type="ARBA" id="ARBA00022859"/>
    </source>
</evidence>
<evidence type="ECO:0000256" key="17">
    <source>
        <dbReference type="ARBA" id="ARBA00022840"/>
    </source>
</evidence>
<keyword evidence="20" id="KW-1064">Adaptive immunity</keyword>
<dbReference type="PROSITE" id="PS50209">
    <property type="entry name" value="CARD"/>
    <property type="match status" value="1"/>
</dbReference>
<dbReference type="GO" id="GO:0043123">
    <property type="term" value="P:positive regulation of canonical NF-kappaB signal transduction"/>
    <property type="evidence" value="ECO:0007669"/>
    <property type="project" value="UniProtKB-ARBA"/>
</dbReference>
<dbReference type="PANTHER" id="PTHR44329">
    <property type="entry name" value="SERINE/THREONINE-PROTEIN KINASE TNNI3K-RELATED"/>
    <property type="match status" value="1"/>
</dbReference>
<dbReference type="GO" id="GO:0001819">
    <property type="term" value="P:positive regulation of cytokine production"/>
    <property type="evidence" value="ECO:0007669"/>
    <property type="project" value="UniProtKB-ARBA"/>
</dbReference>
<dbReference type="GO" id="GO:0005524">
    <property type="term" value="F:ATP binding"/>
    <property type="evidence" value="ECO:0007669"/>
    <property type="project" value="UniProtKB-KW"/>
</dbReference>
<reference evidence="28" key="1">
    <citation type="thesis" date="2020" institute="ProQuest LLC" country="789 East Eisenhower Parkway, Ann Arbor, MI, USA">
        <title>Comparative Genomics and Chromosome Evolution.</title>
        <authorList>
            <person name="Mudd A.B."/>
        </authorList>
    </citation>
    <scope>NUCLEOTIDE SEQUENCE</scope>
    <source>
        <strain evidence="28">HN-11 Male</strain>
        <tissue evidence="28">Kidney and liver</tissue>
    </source>
</reference>
<dbReference type="GO" id="GO:0045087">
    <property type="term" value="P:innate immune response"/>
    <property type="evidence" value="ECO:0007669"/>
    <property type="project" value="UniProtKB-KW"/>
</dbReference>
<keyword evidence="13" id="KW-0053">Apoptosis</keyword>
<dbReference type="OrthoDB" id="339325at2759"/>
<dbReference type="GO" id="GO:0005829">
    <property type="term" value="C:cytosol"/>
    <property type="evidence" value="ECO:0007669"/>
    <property type="project" value="UniProtKB-ARBA"/>
</dbReference>
<dbReference type="GO" id="GO:0070427">
    <property type="term" value="P:nucleotide-binding oligomerization domain containing 1 signaling pathway"/>
    <property type="evidence" value="ECO:0007669"/>
    <property type="project" value="UniProtKB-ARBA"/>
</dbReference>
<dbReference type="InterPro" id="IPR001315">
    <property type="entry name" value="CARD"/>
</dbReference>
<keyword evidence="8" id="KW-1017">Isopeptide bond</keyword>
<dbReference type="GO" id="GO:0042981">
    <property type="term" value="P:regulation of apoptotic process"/>
    <property type="evidence" value="ECO:0007669"/>
    <property type="project" value="InterPro"/>
</dbReference>
<evidence type="ECO:0000256" key="1">
    <source>
        <dbReference type="ARBA" id="ARBA00004202"/>
    </source>
</evidence>
<dbReference type="Gene3D" id="1.10.510.10">
    <property type="entry name" value="Transferase(Phosphotransferase) domain 1"/>
    <property type="match status" value="1"/>
</dbReference>
<evidence type="ECO:0000256" key="20">
    <source>
        <dbReference type="ARBA" id="ARBA00023130"/>
    </source>
</evidence>
<evidence type="ECO:0000256" key="13">
    <source>
        <dbReference type="ARBA" id="ARBA00022703"/>
    </source>
</evidence>
<keyword evidence="9" id="KW-0723">Serine/threonine-protein kinase</keyword>
<name>A0A8J6F0D4_ELECQ</name>
<evidence type="ECO:0000256" key="15">
    <source>
        <dbReference type="ARBA" id="ARBA00022777"/>
    </source>
</evidence>
<feature type="domain" description="CARD" evidence="27">
    <location>
        <begin position="425"/>
        <end position="506"/>
    </location>
</feature>
<dbReference type="SUPFAM" id="SSF56112">
    <property type="entry name" value="Protein kinase-like (PK-like)"/>
    <property type="match status" value="1"/>
</dbReference>
<dbReference type="Gene3D" id="1.10.533.10">
    <property type="entry name" value="Death Domain, Fas"/>
    <property type="match status" value="1"/>
</dbReference>
<dbReference type="GO" id="GO:0080090">
    <property type="term" value="P:regulation of primary metabolic process"/>
    <property type="evidence" value="ECO:0007669"/>
    <property type="project" value="UniProtKB-ARBA"/>
</dbReference>
<evidence type="ECO:0000256" key="2">
    <source>
        <dbReference type="ARBA" id="ARBA00004240"/>
    </source>
</evidence>
<comment type="catalytic activity">
    <reaction evidence="23">
        <text>L-seryl-[protein] + ATP = O-phospho-L-seryl-[protein] + ADP + H(+)</text>
        <dbReference type="Rhea" id="RHEA:17989"/>
        <dbReference type="Rhea" id="RHEA-COMP:9863"/>
        <dbReference type="Rhea" id="RHEA-COMP:11604"/>
        <dbReference type="ChEBI" id="CHEBI:15378"/>
        <dbReference type="ChEBI" id="CHEBI:29999"/>
        <dbReference type="ChEBI" id="CHEBI:30616"/>
        <dbReference type="ChEBI" id="CHEBI:83421"/>
        <dbReference type="ChEBI" id="CHEBI:456216"/>
        <dbReference type="EC" id="2.7.11.1"/>
    </reaction>
</comment>
<sequence>MSTGSSSTGSSQELGPVLCSGGNAYVRTDSISSNLQVIPYHKLVDLRFINKGAYGTVHSTLHSDWRTRVAVKFFPTERQLVDSERNKILKEADILHKARFSFILPILGICYEEDNIGIVTEYMPNGSLNQLLHEDNPSPEIVWPLRLRILYEIALGVNFLHNMTPPLLHHDLKTPNILLDSEFHVKIADFGLSKWRMLSQSFSDQNPAGGTIIYMPPEMYEPSIKNSRGSVKHDMYSYAIIMWEVLSRKQPYEGATNPMQIMFSVAKGSRPDTSEESLPDDIPHRDLFVSLMQSGWAGDPNDRPAFLKCLLELEPVIRRYDEISMLEGVLQIKRARNNIACTSTPSQPMEEYTHPCTSIQSSCPVTSTGCPSIASRSPSFLNVDKEDIKWKLSDERKPTSEVEYSPIYIFPEQESPSTALTWVLRKRDQIISQMTDACLNQCLDALISNMILFKEDYELIKAKSTRSAKVRKLIDTCDLKGELFARIIVQKLKDNKQYNLRPFPEI</sequence>
<dbReference type="SMART" id="SM00220">
    <property type="entry name" value="S_TKc"/>
    <property type="match status" value="1"/>
</dbReference>
<evidence type="ECO:0000259" key="26">
    <source>
        <dbReference type="PROSITE" id="PS50011"/>
    </source>
</evidence>
<evidence type="ECO:0000313" key="28">
    <source>
        <dbReference type="EMBL" id="KAG9478704.1"/>
    </source>
</evidence>
<dbReference type="InterPro" id="IPR001245">
    <property type="entry name" value="Ser-Thr/Tyr_kinase_cat_dom"/>
</dbReference>
<evidence type="ECO:0000256" key="11">
    <source>
        <dbReference type="ARBA" id="ARBA00022588"/>
    </source>
</evidence>
<proteinExistence type="inferred from homology"/>
<evidence type="ECO:0000256" key="4">
    <source>
        <dbReference type="ARBA" id="ARBA00005843"/>
    </source>
</evidence>
<evidence type="ECO:0000256" key="9">
    <source>
        <dbReference type="ARBA" id="ARBA00022527"/>
    </source>
</evidence>
<dbReference type="PANTHER" id="PTHR44329:SF9">
    <property type="entry name" value="RECEPTOR-INTERACTING SERINE_THREONINE-PROTEIN KINASE 2"/>
    <property type="match status" value="1"/>
</dbReference>
<gene>
    <name evidence="28" type="ORF">GDO78_012391</name>
</gene>
<evidence type="ECO:0000256" key="21">
    <source>
        <dbReference type="ARBA" id="ARBA00023136"/>
    </source>
</evidence>
<keyword evidence="10" id="KW-0597">Phosphoprotein</keyword>
<evidence type="ECO:0000256" key="12">
    <source>
        <dbReference type="ARBA" id="ARBA00022679"/>
    </source>
</evidence>
<dbReference type="GO" id="GO:0140895">
    <property type="term" value="P:cell surface toll-like receptor signaling pathway"/>
    <property type="evidence" value="ECO:0007669"/>
    <property type="project" value="UniProtKB-ARBA"/>
</dbReference>
<keyword evidence="19" id="KW-0391">Immunity</keyword>
<feature type="domain" description="Protein kinase" evidence="26">
    <location>
        <begin position="43"/>
        <end position="317"/>
    </location>
</feature>
<dbReference type="GO" id="GO:0005783">
    <property type="term" value="C:endoplasmic reticulum"/>
    <property type="evidence" value="ECO:0007669"/>
    <property type="project" value="UniProtKB-SubCell"/>
</dbReference>
<keyword evidence="17" id="KW-0067">ATP-binding</keyword>
<dbReference type="GO" id="GO:0004706">
    <property type="term" value="F:JUN kinase kinase kinase activity"/>
    <property type="evidence" value="ECO:0007669"/>
    <property type="project" value="TreeGrafter"/>
</dbReference>
<keyword evidence="12" id="KW-0808">Transferase</keyword>
<evidence type="ECO:0000256" key="25">
    <source>
        <dbReference type="ARBA" id="ARBA00075761"/>
    </source>
</evidence>
<dbReference type="Proteomes" id="UP000770717">
    <property type="component" value="Unassembled WGS sequence"/>
</dbReference>
<evidence type="ECO:0000259" key="27">
    <source>
        <dbReference type="PROSITE" id="PS50209"/>
    </source>
</evidence>
<keyword evidence="21" id="KW-0472">Membrane</keyword>
<evidence type="ECO:0000256" key="3">
    <source>
        <dbReference type="ARBA" id="ARBA00004496"/>
    </source>
</evidence>
<comment type="caution">
    <text evidence="28">The sequence shown here is derived from an EMBL/GenBank/DDBJ whole genome shotgun (WGS) entry which is preliminary data.</text>
</comment>
<dbReference type="GO" id="GO:0071225">
    <property type="term" value="P:cellular response to muramyl dipeptide"/>
    <property type="evidence" value="ECO:0007669"/>
    <property type="project" value="UniProtKB-ARBA"/>
</dbReference>
<dbReference type="PROSITE" id="PS00108">
    <property type="entry name" value="PROTEIN_KINASE_ST"/>
    <property type="match status" value="1"/>
</dbReference>
<dbReference type="EC" id="2.7.11.1" evidence="5"/>
<organism evidence="28 29">
    <name type="scientific">Eleutherodactylus coqui</name>
    <name type="common">Puerto Rican coqui</name>
    <dbReference type="NCBI Taxonomy" id="57060"/>
    <lineage>
        <taxon>Eukaryota</taxon>
        <taxon>Metazoa</taxon>
        <taxon>Chordata</taxon>
        <taxon>Craniata</taxon>
        <taxon>Vertebrata</taxon>
        <taxon>Euteleostomi</taxon>
        <taxon>Amphibia</taxon>
        <taxon>Batrachia</taxon>
        <taxon>Anura</taxon>
        <taxon>Neobatrachia</taxon>
        <taxon>Hyloidea</taxon>
        <taxon>Eleutherodactylidae</taxon>
        <taxon>Eleutherodactylinae</taxon>
        <taxon>Eleutherodactylus</taxon>
        <taxon>Eleutherodactylus</taxon>
    </lineage>
</organism>
<evidence type="ECO:0000256" key="22">
    <source>
        <dbReference type="ARBA" id="ARBA00047899"/>
    </source>
</evidence>
<keyword evidence="18" id="KW-0832">Ubl conjugation</keyword>